<evidence type="ECO:0000313" key="7">
    <source>
        <dbReference type="Proteomes" id="UP000014680"/>
    </source>
</evidence>
<dbReference type="GeneID" id="14893718"/>
<evidence type="ECO:0000313" key="6">
    <source>
        <dbReference type="EMBL" id="ELP94771.1"/>
    </source>
</evidence>
<dbReference type="InterPro" id="IPR016135">
    <property type="entry name" value="UBQ-conjugating_enzyme/RWD"/>
</dbReference>
<protein>
    <submittedName>
        <fullName evidence="6">Ubiquitin-conjugating enzyme E2 A, putative</fullName>
        <ecNumber evidence="6">6.3.2.19</ecNumber>
    </submittedName>
</protein>
<reference evidence="6 7" key="1">
    <citation type="submission" date="2012-10" db="EMBL/GenBank/DDBJ databases">
        <authorList>
            <person name="Zafar N."/>
            <person name="Inman J."/>
            <person name="Hall N."/>
            <person name="Lorenzi H."/>
            <person name="Caler E."/>
        </authorList>
    </citation>
    <scope>NUCLEOTIDE SEQUENCE [LARGE SCALE GENOMIC DNA]</scope>
    <source>
        <strain evidence="6 7">IP1</strain>
    </source>
</reference>
<feature type="active site" description="Glycyl thioester intermediate" evidence="3">
    <location>
        <position position="92"/>
    </location>
</feature>
<sequence length="162" mass="18488">MQSESYARKRLLGDLKKLNQLEEENQQISAAPNEDDIMKWNCLIFGTEGSIWEGGIFKLTMTFTDEYPIKPPKVVFTSKMFHPNVYTNGNICLDILSNQWTPTYDIISILNSILLLLDDPNPNSPANGEAADLYIRNRREYIKRVGDIVNESIKQAEGDDDE</sequence>
<comment type="similarity">
    <text evidence="4">Belongs to the ubiquitin-conjugating enzyme family.</text>
</comment>
<dbReference type="CDD" id="cd23790">
    <property type="entry name" value="UBCc_UBE2A_2B"/>
    <property type="match status" value="1"/>
</dbReference>
<evidence type="ECO:0000256" key="3">
    <source>
        <dbReference type="PROSITE-ProRule" id="PRU10133"/>
    </source>
</evidence>
<proteinExistence type="inferred from homology"/>
<dbReference type="SMART" id="SM00212">
    <property type="entry name" value="UBCc"/>
    <property type="match status" value="1"/>
</dbReference>
<dbReference type="FunFam" id="3.10.110.10:FF:000090">
    <property type="entry name" value="Ubiquitin-conjugating enzyme E2-17 kDa"/>
    <property type="match status" value="1"/>
</dbReference>
<dbReference type="AlphaFoldDB" id="A0A0A1UH63"/>
<keyword evidence="4" id="KW-0067">ATP-binding</keyword>
<dbReference type="EC" id="6.3.2.19" evidence="6"/>
<dbReference type="Proteomes" id="UP000014680">
    <property type="component" value="Unassembled WGS sequence"/>
</dbReference>
<accession>A0A0A1UH63</accession>
<dbReference type="SUPFAM" id="SSF54495">
    <property type="entry name" value="UBC-like"/>
    <property type="match status" value="1"/>
</dbReference>
<dbReference type="GO" id="GO:0016874">
    <property type="term" value="F:ligase activity"/>
    <property type="evidence" value="ECO:0007669"/>
    <property type="project" value="UniProtKB-KW"/>
</dbReference>
<keyword evidence="4" id="KW-0547">Nucleotide-binding</keyword>
<dbReference type="PROSITE" id="PS50127">
    <property type="entry name" value="UBC_2"/>
    <property type="match status" value="1"/>
</dbReference>
<organism evidence="6 7">
    <name type="scientific">Entamoeba invadens IP1</name>
    <dbReference type="NCBI Taxonomy" id="370355"/>
    <lineage>
        <taxon>Eukaryota</taxon>
        <taxon>Amoebozoa</taxon>
        <taxon>Evosea</taxon>
        <taxon>Archamoebae</taxon>
        <taxon>Mastigamoebida</taxon>
        <taxon>Entamoebidae</taxon>
        <taxon>Entamoeba</taxon>
    </lineage>
</organism>
<dbReference type="KEGG" id="eiv:EIN_341790"/>
<keyword evidence="2 4" id="KW-0833">Ubl conjugation pathway</keyword>
<dbReference type="OrthoDB" id="9984419at2759"/>
<feature type="domain" description="UBC core" evidence="5">
    <location>
        <begin position="6"/>
        <end position="154"/>
    </location>
</feature>
<dbReference type="GO" id="GO:0016740">
    <property type="term" value="F:transferase activity"/>
    <property type="evidence" value="ECO:0007669"/>
    <property type="project" value="UniProtKB-KW"/>
</dbReference>
<dbReference type="EMBL" id="KB206175">
    <property type="protein sequence ID" value="ELP94771.1"/>
    <property type="molecule type" value="Genomic_DNA"/>
</dbReference>
<keyword evidence="7" id="KW-1185">Reference proteome</keyword>
<dbReference type="VEuPathDB" id="AmoebaDB:EIN_341790"/>
<dbReference type="RefSeq" id="XP_004261542.1">
    <property type="nucleotide sequence ID" value="XM_004261494.1"/>
</dbReference>
<gene>
    <name evidence="6" type="ORF">EIN_341790</name>
</gene>
<dbReference type="InterPro" id="IPR023313">
    <property type="entry name" value="UBQ-conjugating_AS"/>
</dbReference>
<dbReference type="OMA" id="QERANCT"/>
<dbReference type="InterPro" id="IPR050113">
    <property type="entry name" value="Ub_conjugating_enzyme"/>
</dbReference>
<evidence type="ECO:0000256" key="2">
    <source>
        <dbReference type="ARBA" id="ARBA00022786"/>
    </source>
</evidence>
<evidence type="ECO:0000256" key="1">
    <source>
        <dbReference type="ARBA" id="ARBA00022679"/>
    </source>
</evidence>
<dbReference type="InterPro" id="IPR000608">
    <property type="entry name" value="UBC"/>
</dbReference>
<keyword evidence="6" id="KW-0436">Ligase</keyword>
<dbReference type="Gene3D" id="3.10.110.10">
    <property type="entry name" value="Ubiquitin Conjugating Enzyme"/>
    <property type="match status" value="1"/>
</dbReference>
<dbReference type="GO" id="GO:0005524">
    <property type="term" value="F:ATP binding"/>
    <property type="evidence" value="ECO:0007669"/>
    <property type="project" value="UniProtKB-UniRule"/>
</dbReference>
<dbReference type="PROSITE" id="PS00183">
    <property type="entry name" value="UBC_1"/>
    <property type="match status" value="1"/>
</dbReference>
<evidence type="ECO:0000259" key="5">
    <source>
        <dbReference type="PROSITE" id="PS50127"/>
    </source>
</evidence>
<evidence type="ECO:0000256" key="4">
    <source>
        <dbReference type="RuleBase" id="RU362109"/>
    </source>
</evidence>
<dbReference type="Pfam" id="PF00179">
    <property type="entry name" value="UQ_con"/>
    <property type="match status" value="1"/>
</dbReference>
<keyword evidence="1" id="KW-0808">Transferase</keyword>
<dbReference type="PANTHER" id="PTHR24067">
    <property type="entry name" value="UBIQUITIN-CONJUGATING ENZYME E2"/>
    <property type="match status" value="1"/>
</dbReference>
<name>A0A0A1UH63_ENTIV</name>